<dbReference type="GO" id="GO:0008270">
    <property type="term" value="F:zinc ion binding"/>
    <property type="evidence" value="ECO:0007669"/>
    <property type="project" value="UniProtKB-KW"/>
</dbReference>
<name>A0A2S2QS28_9HEMI</name>
<keyword evidence="3" id="KW-0862">Zinc</keyword>
<evidence type="ECO:0000313" key="6">
    <source>
        <dbReference type="EMBL" id="MBY80576.1"/>
    </source>
</evidence>
<gene>
    <name evidence="8" type="primary">LOC112686297</name>
    <name evidence="6" type="ORF">g.108547</name>
</gene>
<evidence type="ECO:0000259" key="5">
    <source>
        <dbReference type="PROSITE" id="PS51800"/>
    </source>
</evidence>
<dbReference type="PROSITE" id="PS51800">
    <property type="entry name" value="ZF_CHHC_U11_48K"/>
    <property type="match status" value="2"/>
</dbReference>
<keyword evidence="1" id="KW-0479">Metal-binding</keyword>
<feature type="domain" description="CHHC U11-48K-type" evidence="5">
    <location>
        <begin position="42"/>
        <end position="69"/>
    </location>
</feature>
<dbReference type="Proteomes" id="UP000694846">
    <property type="component" value="Unplaced"/>
</dbReference>
<evidence type="ECO:0000256" key="2">
    <source>
        <dbReference type="ARBA" id="ARBA00022771"/>
    </source>
</evidence>
<evidence type="ECO:0000256" key="4">
    <source>
        <dbReference type="SAM" id="MobiDB-lite"/>
    </source>
</evidence>
<evidence type="ECO:0000256" key="1">
    <source>
        <dbReference type="ARBA" id="ARBA00022723"/>
    </source>
</evidence>
<reference evidence="6" key="1">
    <citation type="submission" date="2018-04" db="EMBL/GenBank/DDBJ databases">
        <title>Transcriptome assembly of Sipha flava.</title>
        <authorList>
            <person name="Scully E.D."/>
            <person name="Geib S.M."/>
            <person name="Palmer N.A."/>
            <person name="Koch K."/>
            <person name="Bradshaw J."/>
            <person name="Heng-Moss T."/>
            <person name="Sarath G."/>
        </authorList>
    </citation>
    <scope>NUCLEOTIDE SEQUENCE</scope>
</reference>
<evidence type="ECO:0000256" key="3">
    <source>
        <dbReference type="ARBA" id="ARBA00022833"/>
    </source>
</evidence>
<dbReference type="Pfam" id="PF05253">
    <property type="entry name" value="zf-U11-48K"/>
    <property type="match status" value="2"/>
</dbReference>
<sequence length="183" mass="20956">MEKLQLSHEAQVFHCPFNTAHTMPHKTLILHLTRCPDRPAGYKTCSFNNLHVMPACDIAAHEVNCPDRSILDELLYESENVQRPVTVISRAPTVVIDESWDEPEESVNVIKSINERAVFMKPSYGLTKSERKKYRAEMGQKYSNMDLSYNANSSIINRQDSSDVNKKAEENAKKKQLFFGKRP</sequence>
<dbReference type="EMBL" id="GGMS01011373">
    <property type="protein sequence ID" value="MBY80576.1"/>
    <property type="molecule type" value="Transcribed_RNA"/>
</dbReference>
<feature type="region of interest" description="Disordered" evidence="4">
    <location>
        <begin position="154"/>
        <end position="183"/>
    </location>
</feature>
<keyword evidence="2" id="KW-0863">Zinc-finger</keyword>
<protein>
    <submittedName>
        <fullName evidence="8">Gametocyte-specific factor 1-like</fullName>
    </submittedName>
</protein>
<dbReference type="RefSeq" id="XP_025414294.1">
    <property type="nucleotide sequence ID" value="XM_025558509.1"/>
</dbReference>
<dbReference type="OrthoDB" id="5839404at2759"/>
<dbReference type="AlphaFoldDB" id="A0A2S2QS28"/>
<evidence type="ECO:0000313" key="7">
    <source>
        <dbReference type="Proteomes" id="UP000694846"/>
    </source>
</evidence>
<dbReference type="GeneID" id="112686297"/>
<accession>A0A2S2QS28</accession>
<evidence type="ECO:0000313" key="8">
    <source>
        <dbReference type="RefSeq" id="XP_025414294.1"/>
    </source>
</evidence>
<dbReference type="InterPro" id="IPR022776">
    <property type="entry name" value="TRM13/UPF0224_CHHC_Znf_dom"/>
</dbReference>
<proteinExistence type="predicted"/>
<feature type="compositionally biased region" description="Basic and acidic residues" evidence="4">
    <location>
        <begin position="160"/>
        <end position="173"/>
    </location>
</feature>
<reference evidence="8" key="2">
    <citation type="submission" date="2025-04" db="UniProtKB">
        <authorList>
            <consortium name="RefSeq"/>
        </authorList>
    </citation>
    <scope>IDENTIFICATION</scope>
    <source>
        <tissue evidence="8">Whole body</tissue>
    </source>
</reference>
<organism evidence="6">
    <name type="scientific">Sipha flava</name>
    <name type="common">yellow sugarcane aphid</name>
    <dbReference type="NCBI Taxonomy" id="143950"/>
    <lineage>
        <taxon>Eukaryota</taxon>
        <taxon>Metazoa</taxon>
        <taxon>Ecdysozoa</taxon>
        <taxon>Arthropoda</taxon>
        <taxon>Hexapoda</taxon>
        <taxon>Insecta</taxon>
        <taxon>Pterygota</taxon>
        <taxon>Neoptera</taxon>
        <taxon>Paraneoptera</taxon>
        <taxon>Hemiptera</taxon>
        <taxon>Sternorrhyncha</taxon>
        <taxon>Aphidomorpha</taxon>
        <taxon>Aphidoidea</taxon>
        <taxon>Aphididae</taxon>
        <taxon>Sipha</taxon>
    </lineage>
</organism>
<keyword evidence="7" id="KW-1185">Reference proteome</keyword>
<feature type="domain" description="CHHC U11-48K-type" evidence="5">
    <location>
        <begin position="12"/>
        <end position="39"/>
    </location>
</feature>